<feature type="region of interest" description="Disordered" evidence="1">
    <location>
        <begin position="150"/>
        <end position="219"/>
    </location>
</feature>
<evidence type="ECO:0000313" key="2">
    <source>
        <dbReference type="EMBL" id="PKH48392.1"/>
    </source>
</evidence>
<dbReference type="EMBL" id="PGOL01045207">
    <property type="protein sequence ID" value="PKH48392.1"/>
    <property type="molecule type" value="Genomic_DNA"/>
</dbReference>
<name>A0A2I0GDB1_PUNGR</name>
<feature type="region of interest" description="Disordered" evidence="1">
    <location>
        <begin position="321"/>
        <end position="341"/>
    </location>
</feature>
<dbReference type="Proteomes" id="UP000233551">
    <property type="component" value="Unassembled WGS sequence"/>
</dbReference>
<dbReference type="PANTHER" id="PTHR31307">
    <property type="entry name" value="TRIHELIX TRANSCRIPTION FACTOR ASIL2"/>
    <property type="match status" value="1"/>
</dbReference>
<reference evidence="2 3" key="1">
    <citation type="submission" date="2017-11" db="EMBL/GenBank/DDBJ databases">
        <title>De-novo sequencing of pomegranate (Punica granatum L.) genome.</title>
        <authorList>
            <person name="Akparov Z."/>
            <person name="Amiraslanov A."/>
            <person name="Hajiyeva S."/>
            <person name="Abbasov M."/>
            <person name="Kaur K."/>
            <person name="Hamwieh A."/>
            <person name="Solovyev V."/>
            <person name="Salamov A."/>
            <person name="Braich B."/>
            <person name="Kosarev P."/>
            <person name="Mahmoud A."/>
            <person name="Hajiyev E."/>
            <person name="Babayeva S."/>
            <person name="Izzatullayeva V."/>
            <person name="Mammadov A."/>
            <person name="Mammadov A."/>
            <person name="Sharifova S."/>
            <person name="Ojaghi J."/>
            <person name="Eynullazada K."/>
            <person name="Bayramov B."/>
            <person name="Abdulazimova A."/>
            <person name="Shahmuradov I."/>
        </authorList>
    </citation>
    <scope>NUCLEOTIDE SEQUENCE [LARGE SCALE GENOMIC DNA]</scope>
    <source>
        <strain evidence="3">cv. AG2017</strain>
        <tissue evidence="2">Leaf</tissue>
    </source>
</reference>
<dbReference type="STRING" id="22663.A0A2I0GDB1"/>
<dbReference type="AlphaFoldDB" id="A0A2I0GDB1"/>
<proteinExistence type="predicted"/>
<feature type="non-terminal residue" evidence="2">
    <location>
        <position position="1"/>
    </location>
</feature>
<comment type="caution">
    <text evidence="2">The sequence shown here is derived from an EMBL/GenBank/DDBJ whole genome shotgun (WGS) entry which is preliminary data.</text>
</comment>
<sequence>CRHKIEKLRRRYRAEKQRCASYSGRVFSSWDLFHLIDSIEAGSEPEILVPKTRGKKNLRDGDDDFDPSYDFGSSFGGGAKTPADRNEVVLGLSATNPPKIDRNFVSNFNVGQNRGGRIHRAVSDYDYGGGRDYASPIPLGVRLRHRTADSLDPDYHGSRYPSKAIGGGNMGSLGLRPKKHRRTDEMLDSDDDDSVESDEEMAFRPSSSFRPENGRAQAPVGRKINPFTEIASSIKMLGDEFVRMEKMKMEMAREFEKTRMRFEMKRNEMIIKSEQMIISAVIEAVHENKKSCLLLVKIMSHLMILYIIVWSENISTASKETQEAERHVGTGRKPPNEQRLKFDPIEGLGNAVITLQLTSDESQLKPCTDYVHPINMSAVLRAPLKPQLA</sequence>
<evidence type="ECO:0000256" key="1">
    <source>
        <dbReference type="SAM" id="MobiDB-lite"/>
    </source>
</evidence>
<evidence type="ECO:0000313" key="3">
    <source>
        <dbReference type="Proteomes" id="UP000233551"/>
    </source>
</evidence>
<protein>
    <submittedName>
        <fullName evidence="2">Uncharacterized protein</fullName>
    </submittedName>
</protein>
<feature type="compositionally biased region" description="Acidic residues" evidence="1">
    <location>
        <begin position="186"/>
        <end position="200"/>
    </location>
</feature>
<organism evidence="2 3">
    <name type="scientific">Punica granatum</name>
    <name type="common">Pomegranate</name>
    <dbReference type="NCBI Taxonomy" id="22663"/>
    <lineage>
        <taxon>Eukaryota</taxon>
        <taxon>Viridiplantae</taxon>
        <taxon>Streptophyta</taxon>
        <taxon>Embryophyta</taxon>
        <taxon>Tracheophyta</taxon>
        <taxon>Spermatophyta</taxon>
        <taxon>Magnoliopsida</taxon>
        <taxon>eudicotyledons</taxon>
        <taxon>Gunneridae</taxon>
        <taxon>Pentapetalae</taxon>
        <taxon>rosids</taxon>
        <taxon>malvids</taxon>
        <taxon>Myrtales</taxon>
        <taxon>Lythraceae</taxon>
        <taxon>Punica</taxon>
    </lineage>
</organism>
<dbReference type="PANTHER" id="PTHR31307:SF43">
    <property type="entry name" value="TRIHELIX TRANSCRIPTION FACTOR ASIL2-LIKE"/>
    <property type="match status" value="1"/>
</dbReference>
<dbReference type="InterPro" id="IPR044823">
    <property type="entry name" value="ASIL1/2-like"/>
</dbReference>
<accession>A0A2I0GDB1</accession>
<keyword evidence="3" id="KW-1185">Reference proteome</keyword>
<gene>
    <name evidence="2" type="ORF">CRG98_050357</name>
</gene>